<protein>
    <submittedName>
        <fullName evidence="1">Uncharacterized protein</fullName>
    </submittedName>
</protein>
<gene>
    <name evidence="1" type="ORF">HannXRQ_Chr13g0399361</name>
</gene>
<keyword evidence="2" id="KW-1185">Reference proteome</keyword>
<reference evidence="2" key="1">
    <citation type="journal article" date="2017" name="Nature">
        <title>The sunflower genome provides insights into oil metabolism, flowering and Asterid evolution.</title>
        <authorList>
            <person name="Badouin H."/>
            <person name="Gouzy J."/>
            <person name="Grassa C.J."/>
            <person name="Murat F."/>
            <person name="Staton S.E."/>
            <person name="Cottret L."/>
            <person name="Lelandais-Briere C."/>
            <person name="Owens G.L."/>
            <person name="Carrere S."/>
            <person name="Mayjonade B."/>
            <person name="Legrand L."/>
            <person name="Gill N."/>
            <person name="Kane N.C."/>
            <person name="Bowers J.E."/>
            <person name="Hubner S."/>
            <person name="Bellec A."/>
            <person name="Berard A."/>
            <person name="Berges H."/>
            <person name="Blanchet N."/>
            <person name="Boniface M.C."/>
            <person name="Brunel D."/>
            <person name="Catrice O."/>
            <person name="Chaidir N."/>
            <person name="Claudel C."/>
            <person name="Donnadieu C."/>
            <person name="Faraut T."/>
            <person name="Fievet G."/>
            <person name="Helmstetter N."/>
            <person name="King M."/>
            <person name="Knapp S.J."/>
            <person name="Lai Z."/>
            <person name="Le Paslier M.C."/>
            <person name="Lippi Y."/>
            <person name="Lorenzon L."/>
            <person name="Mandel J.R."/>
            <person name="Marage G."/>
            <person name="Marchand G."/>
            <person name="Marquand E."/>
            <person name="Bret-Mestries E."/>
            <person name="Morien E."/>
            <person name="Nambeesan S."/>
            <person name="Nguyen T."/>
            <person name="Pegot-Espagnet P."/>
            <person name="Pouilly N."/>
            <person name="Raftis F."/>
            <person name="Sallet E."/>
            <person name="Schiex T."/>
            <person name="Thomas J."/>
            <person name="Vandecasteele C."/>
            <person name="Vares D."/>
            <person name="Vear F."/>
            <person name="Vautrin S."/>
            <person name="Crespi M."/>
            <person name="Mangin B."/>
            <person name="Burke J.M."/>
            <person name="Salse J."/>
            <person name="Munos S."/>
            <person name="Vincourt P."/>
            <person name="Rieseberg L.H."/>
            <person name="Langlade N.B."/>
        </authorList>
    </citation>
    <scope>NUCLEOTIDE SEQUENCE [LARGE SCALE GENOMIC DNA]</scope>
    <source>
        <strain evidence="2">cv. SF193</strain>
    </source>
</reference>
<accession>A0A251SRH0</accession>
<organism evidence="1 2">
    <name type="scientific">Helianthus annuus</name>
    <name type="common">Common sunflower</name>
    <dbReference type="NCBI Taxonomy" id="4232"/>
    <lineage>
        <taxon>Eukaryota</taxon>
        <taxon>Viridiplantae</taxon>
        <taxon>Streptophyta</taxon>
        <taxon>Embryophyta</taxon>
        <taxon>Tracheophyta</taxon>
        <taxon>Spermatophyta</taxon>
        <taxon>Magnoliopsida</taxon>
        <taxon>eudicotyledons</taxon>
        <taxon>Gunneridae</taxon>
        <taxon>Pentapetalae</taxon>
        <taxon>asterids</taxon>
        <taxon>campanulids</taxon>
        <taxon>Asterales</taxon>
        <taxon>Asteraceae</taxon>
        <taxon>Asteroideae</taxon>
        <taxon>Heliantheae alliance</taxon>
        <taxon>Heliantheae</taxon>
        <taxon>Helianthus</taxon>
    </lineage>
</organism>
<proteinExistence type="predicted"/>
<dbReference type="EMBL" id="CM007902">
    <property type="protein sequence ID" value="OTG01189.1"/>
    <property type="molecule type" value="Genomic_DNA"/>
</dbReference>
<evidence type="ECO:0000313" key="1">
    <source>
        <dbReference type="EMBL" id="OTG01189.1"/>
    </source>
</evidence>
<dbReference type="AlphaFoldDB" id="A0A251SRH0"/>
<evidence type="ECO:0000313" key="2">
    <source>
        <dbReference type="Proteomes" id="UP000215914"/>
    </source>
</evidence>
<dbReference type="Proteomes" id="UP000215914">
    <property type="component" value="Chromosome 13"/>
</dbReference>
<dbReference type="InParanoid" id="A0A251SRH0"/>
<name>A0A251SRH0_HELAN</name>
<sequence>MMRLLWPGFKPRPETSDSRIIVLQPSHTNLHTPVTCYEFRRETPSIRDVVLRVFLN</sequence>